<comment type="caution">
    <text evidence="2">The sequence shown here is derived from an EMBL/GenBank/DDBJ whole genome shotgun (WGS) entry which is preliminary data.</text>
</comment>
<evidence type="ECO:0000313" key="2">
    <source>
        <dbReference type="EMBL" id="KAL0166822.1"/>
    </source>
</evidence>
<feature type="compositionally biased region" description="Low complexity" evidence="1">
    <location>
        <begin position="30"/>
        <end position="45"/>
    </location>
</feature>
<sequence length="54" mass="5515">GQESSVAGERGEGTAFAREPVGGAQEEVRGTATEGGETKSSTGGKTETETREEQ</sequence>
<dbReference type="AlphaFoldDB" id="A0ABD0NYH7"/>
<keyword evidence="3" id="KW-1185">Reference proteome</keyword>
<feature type="non-terminal residue" evidence="2">
    <location>
        <position position="1"/>
    </location>
</feature>
<name>A0ABD0NYH7_CIRMR</name>
<gene>
    <name evidence="2" type="ORF">M9458_038666</name>
</gene>
<proteinExistence type="predicted"/>
<dbReference type="EMBL" id="JAMKFB020000019">
    <property type="protein sequence ID" value="KAL0166822.1"/>
    <property type="molecule type" value="Genomic_DNA"/>
</dbReference>
<organism evidence="2 3">
    <name type="scientific">Cirrhinus mrigala</name>
    <name type="common">Mrigala</name>
    <dbReference type="NCBI Taxonomy" id="683832"/>
    <lineage>
        <taxon>Eukaryota</taxon>
        <taxon>Metazoa</taxon>
        <taxon>Chordata</taxon>
        <taxon>Craniata</taxon>
        <taxon>Vertebrata</taxon>
        <taxon>Euteleostomi</taxon>
        <taxon>Actinopterygii</taxon>
        <taxon>Neopterygii</taxon>
        <taxon>Teleostei</taxon>
        <taxon>Ostariophysi</taxon>
        <taxon>Cypriniformes</taxon>
        <taxon>Cyprinidae</taxon>
        <taxon>Labeoninae</taxon>
        <taxon>Labeonini</taxon>
        <taxon>Cirrhinus</taxon>
    </lineage>
</organism>
<feature type="non-terminal residue" evidence="2">
    <location>
        <position position="54"/>
    </location>
</feature>
<protein>
    <submittedName>
        <fullName evidence="2">Uncharacterized protein</fullName>
    </submittedName>
</protein>
<evidence type="ECO:0000313" key="3">
    <source>
        <dbReference type="Proteomes" id="UP001529510"/>
    </source>
</evidence>
<reference evidence="2 3" key="1">
    <citation type="submission" date="2024-05" db="EMBL/GenBank/DDBJ databases">
        <title>Genome sequencing and assembly of Indian major carp, Cirrhinus mrigala (Hamilton, 1822).</title>
        <authorList>
            <person name="Mohindra V."/>
            <person name="Chowdhury L.M."/>
            <person name="Lal K."/>
            <person name="Jena J.K."/>
        </authorList>
    </citation>
    <scope>NUCLEOTIDE SEQUENCE [LARGE SCALE GENOMIC DNA]</scope>
    <source>
        <strain evidence="2">CM1030</strain>
        <tissue evidence="2">Blood</tissue>
    </source>
</reference>
<accession>A0ABD0NYH7</accession>
<evidence type="ECO:0000256" key="1">
    <source>
        <dbReference type="SAM" id="MobiDB-lite"/>
    </source>
</evidence>
<feature type="region of interest" description="Disordered" evidence="1">
    <location>
        <begin position="1"/>
        <end position="54"/>
    </location>
</feature>
<dbReference type="Proteomes" id="UP001529510">
    <property type="component" value="Unassembled WGS sequence"/>
</dbReference>